<organism evidence="4 5">
    <name type="scientific">Geodermatophilus pulveris</name>
    <dbReference type="NCBI Taxonomy" id="1564159"/>
    <lineage>
        <taxon>Bacteria</taxon>
        <taxon>Bacillati</taxon>
        <taxon>Actinomycetota</taxon>
        <taxon>Actinomycetes</taxon>
        <taxon>Geodermatophilales</taxon>
        <taxon>Geodermatophilaceae</taxon>
        <taxon>Geodermatophilus</taxon>
    </lineage>
</organism>
<evidence type="ECO:0000256" key="1">
    <source>
        <dbReference type="SAM" id="Coils"/>
    </source>
</evidence>
<evidence type="ECO:0000256" key="2">
    <source>
        <dbReference type="SAM" id="MobiDB-lite"/>
    </source>
</evidence>
<dbReference type="SMART" id="SM00894">
    <property type="entry name" value="Excalibur"/>
    <property type="match status" value="1"/>
</dbReference>
<proteinExistence type="predicted"/>
<protein>
    <submittedName>
        <fullName evidence="4">Excalibur calcium-binding domain-containing protein</fullName>
    </submittedName>
</protein>
<dbReference type="RefSeq" id="WP_245821338.1">
    <property type="nucleotide sequence ID" value="NZ_FZOO01000010.1"/>
</dbReference>
<accession>A0A239I693</accession>
<sequence>MPTGQGSQGPPQQTTRTMQWPLPSPDADEPAGERRRWLRWAVPLLAFLIGLGVGGVGEQPDPTTTPQYLTLQDDLQVAQDQAGALTDEVAAAEEQIRQAGAAAEARLAEQTAAIAQRSTALDQREQGLVARESALRAAEAAPGSSGSSAGAGSGGSPSSSGSATSGSVASGAGRAPAAEPAPRAPVSTYFDNCTAARTAGAAPVRAGDPGYGRHLDRDGDGVGCE</sequence>
<feature type="compositionally biased region" description="Low complexity" evidence="2">
    <location>
        <begin position="133"/>
        <end position="148"/>
    </location>
</feature>
<keyword evidence="5" id="KW-1185">Reference proteome</keyword>
<dbReference type="AlphaFoldDB" id="A0A239I693"/>
<reference evidence="5" key="1">
    <citation type="submission" date="2017-06" db="EMBL/GenBank/DDBJ databases">
        <authorList>
            <person name="Varghese N."/>
            <person name="Submissions S."/>
        </authorList>
    </citation>
    <scope>NUCLEOTIDE SEQUENCE [LARGE SCALE GENOMIC DNA]</scope>
    <source>
        <strain evidence="5">DSM 46839</strain>
    </source>
</reference>
<feature type="domain" description="Excalibur calcium-binding" evidence="3">
    <location>
        <begin position="189"/>
        <end position="225"/>
    </location>
</feature>
<feature type="compositionally biased region" description="Basic and acidic residues" evidence="2">
    <location>
        <begin position="211"/>
        <end position="225"/>
    </location>
</feature>
<evidence type="ECO:0000259" key="3">
    <source>
        <dbReference type="SMART" id="SM00894"/>
    </source>
</evidence>
<feature type="compositionally biased region" description="Low complexity" evidence="2">
    <location>
        <begin position="194"/>
        <end position="207"/>
    </location>
</feature>
<feature type="region of interest" description="Disordered" evidence="2">
    <location>
        <begin position="133"/>
        <end position="225"/>
    </location>
</feature>
<gene>
    <name evidence="4" type="ORF">SAMN06893096_11026</name>
</gene>
<feature type="coiled-coil region" evidence="1">
    <location>
        <begin position="75"/>
        <end position="102"/>
    </location>
</feature>
<feature type="region of interest" description="Disordered" evidence="2">
    <location>
        <begin position="1"/>
        <end position="32"/>
    </location>
</feature>
<evidence type="ECO:0000313" key="4">
    <source>
        <dbReference type="EMBL" id="SNS89406.1"/>
    </source>
</evidence>
<dbReference type="Pfam" id="PF05901">
    <property type="entry name" value="Excalibur"/>
    <property type="match status" value="1"/>
</dbReference>
<dbReference type="InterPro" id="IPR008613">
    <property type="entry name" value="Excalibur_Ca-bd_domain"/>
</dbReference>
<feature type="compositionally biased region" description="Low complexity" evidence="2">
    <location>
        <begin position="1"/>
        <end position="15"/>
    </location>
</feature>
<feature type="compositionally biased region" description="Low complexity" evidence="2">
    <location>
        <begin position="156"/>
        <end position="187"/>
    </location>
</feature>
<dbReference type="Proteomes" id="UP000198373">
    <property type="component" value="Unassembled WGS sequence"/>
</dbReference>
<evidence type="ECO:0000313" key="5">
    <source>
        <dbReference type="Proteomes" id="UP000198373"/>
    </source>
</evidence>
<keyword evidence="1" id="KW-0175">Coiled coil</keyword>
<dbReference type="EMBL" id="FZOO01000010">
    <property type="protein sequence ID" value="SNS89406.1"/>
    <property type="molecule type" value="Genomic_DNA"/>
</dbReference>
<name>A0A239I693_9ACTN</name>